<reference evidence="8 9" key="1">
    <citation type="submission" date="2018-11" db="EMBL/GenBank/DDBJ databases">
        <title>Genome sequence of Saitozyma podzolica DSM 27192.</title>
        <authorList>
            <person name="Aliyu H."/>
            <person name="Gorte O."/>
            <person name="Ochsenreither K."/>
        </authorList>
    </citation>
    <scope>NUCLEOTIDE SEQUENCE [LARGE SCALE GENOMIC DNA]</scope>
    <source>
        <strain evidence="8 9">DSM 27192</strain>
    </source>
</reference>
<gene>
    <name evidence="8" type="ORF">EHS25_007407</name>
</gene>
<dbReference type="PANTHER" id="PTHR40626">
    <property type="entry name" value="MIP31509P"/>
    <property type="match status" value="1"/>
</dbReference>
<evidence type="ECO:0000313" key="9">
    <source>
        <dbReference type="Proteomes" id="UP000279259"/>
    </source>
</evidence>
<dbReference type="InterPro" id="IPR007219">
    <property type="entry name" value="XnlR_reg_dom"/>
</dbReference>
<dbReference type="CDD" id="cd12148">
    <property type="entry name" value="fungal_TF_MHR"/>
    <property type="match status" value="1"/>
</dbReference>
<evidence type="ECO:0000313" key="8">
    <source>
        <dbReference type="EMBL" id="RSH93054.1"/>
    </source>
</evidence>
<dbReference type="OrthoDB" id="1405595at2759"/>
<evidence type="ECO:0000256" key="3">
    <source>
        <dbReference type="ARBA" id="ARBA00022737"/>
    </source>
</evidence>
<dbReference type="GO" id="GO:0005634">
    <property type="term" value="C:nucleus"/>
    <property type="evidence" value="ECO:0007669"/>
    <property type="project" value="UniProtKB-SubCell"/>
</dbReference>
<name>A0A427YPL2_9TREE</name>
<keyword evidence="4" id="KW-0863">Zinc-finger</keyword>
<dbReference type="PANTHER" id="PTHR40626:SF11">
    <property type="entry name" value="ZINC FINGER PROTEIN YPR022C"/>
    <property type="match status" value="1"/>
</dbReference>
<dbReference type="Proteomes" id="UP000279259">
    <property type="component" value="Unassembled WGS sequence"/>
</dbReference>
<dbReference type="GO" id="GO:0000785">
    <property type="term" value="C:chromatin"/>
    <property type="evidence" value="ECO:0007669"/>
    <property type="project" value="TreeGrafter"/>
</dbReference>
<protein>
    <recommendedName>
        <fullName evidence="7">Xylanolytic transcriptional activator regulatory domain-containing protein</fullName>
    </recommendedName>
</protein>
<organism evidence="8 9">
    <name type="scientific">Saitozyma podzolica</name>
    <dbReference type="NCBI Taxonomy" id="1890683"/>
    <lineage>
        <taxon>Eukaryota</taxon>
        <taxon>Fungi</taxon>
        <taxon>Dikarya</taxon>
        <taxon>Basidiomycota</taxon>
        <taxon>Agaricomycotina</taxon>
        <taxon>Tremellomycetes</taxon>
        <taxon>Tremellales</taxon>
        <taxon>Trimorphomycetaceae</taxon>
        <taxon>Saitozyma</taxon>
    </lineage>
</organism>
<keyword evidence="6" id="KW-0539">Nucleus</keyword>
<dbReference type="GO" id="GO:0000981">
    <property type="term" value="F:DNA-binding transcription factor activity, RNA polymerase II-specific"/>
    <property type="evidence" value="ECO:0007669"/>
    <property type="project" value="InterPro"/>
</dbReference>
<dbReference type="GO" id="GO:0006351">
    <property type="term" value="P:DNA-templated transcription"/>
    <property type="evidence" value="ECO:0007669"/>
    <property type="project" value="InterPro"/>
</dbReference>
<comment type="caution">
    <text evidence="8">The sequence shown here is derived from an EMBL/GenBank/DDBJ whole genome shotgun (WGS) entry which is preliminary data.</text>
</comment>
<evidence type="ECO:0000256" key="6">
    <source>
        <dbReference type="ARBA" id="ARBA00023242"/>
    </source>
</evidence>
<evidence type="ECO:0000256" key="2">
    <source>
        <dbReference type="ARBA" id="ARBA00022723"/>
    </source>
</evidence>
<keyword evidence="2" id="KW-0479">Metal-binding</keyword>
<keyword evidence="3" id="KW-0677">Repeat</keyword>
<evidence type="ECO:0000259" key="7">
    <source>
        <dbReference type="Pfam" id="PF04082"/>
    </source>
</evidence>
<evidence type="ECO:0000256" key="5">
    <source>
        <dbReference type="ARBA" id="ARBA00022833"/>
    </source>
</evidence>
<feature type="domain" description="Xylanolytic transcriptional activator regulatory" evidence="7">
    <location>
        <begin position="235"/>
        <end position="424"/>
    </location>
</feature>
<comment type="subcellular location">
    <subcellularLocation>
        <location evidence="1">Nucleus</location>
    </subcellularLocation>
</comment>
<dbReference type="Pfam" id="PF04082">
    <property type="entry name" value="Fungal_trans"/>
    <property type="match status" value="1"/>
</dbReference>
<sequence>MFSNDMYPSGGDAYPQDPLFALDTLGSVAGAAQVSMQPSVPTSGPVSDPFDSPGKWFESILADAGREETSPTWLTNLLLSATVDEKIGQSSHPNAGLQQFDWGLTDLLDHELFEPIGTHAPGSPAVPEREADLVLAVEAEEMDGQPHAAELPDGLPRESTWPTIYQPRAPDINIVLPAAQHLAAEEAFSLRLPTVSVQPHAREIMTTLTKHAHRGPWPAPELGNFPTTETLTACINLYLSHFAAWLPVIDCPRGSFRVDKAAPLLLKTVAAVGSAYGRGGVEKLGLPLNELVRREIVFICERDSRFIYETTIIQASLLQAMFGLYSGTPKLFQQAEMARTSLVAACKRKHLLRDGFSAAEELRRSSLAPNPLDLDRALKQDDRRRRLGWSIYLACLFNLPSLLPIHDIRAPLLNLSDPGNSPLFSVVFDQLLSEGQLHPGVGDFGFSILAYSLYRLCQDAAGMQQLLRPSTQQPRYGLEFSPRMKHPQALLDQLARLTLNGALSPTHLLLSCPSMAYYSHINFTRLGFMEDVRNAAGRGGTTSSMQAARASLAISLSSDPDATRNIVAHAALLYCLISRFKFDTPPEVIWMFDVALSLWACLRFGNVLPSASAAIPVVVSWVKTPELETWVKTGGPIIIQGLGGITTASWSQLLQRCAEHLQVSSWELGARYRKVLLDLVAEP</sequence>
<dbReference type="InterPro" id="IPR051059">
    <property type="entry name" value="VerF-like"/>
</dbReference>
<dbReference type="AlphaFoldDB" id="A0A427YPL2"/>
<dbReference type="GO" id="GO:0000978">
    <property type="term" value="F:RNA polymerase II cis-regulatory region sequence-specific DNA binding"/>
    <property type="evidence" value="ECO:0007669"/>
    <property type="project" value="InterPro"/>
</dbReference>
<proteinExistence type="predicted"/>
<dbReference type="EMBL" id="RSCD01000004">
    <property type="protein sequence ID" value="RSH93054.1"/>
    <property type="molecule type" value="Genomic_DNA"/>
</dbReference>
<dbReference type="GO" id="GO:0008270">
    <property type="term" value="F:zinc ion binding"/>
    <property type="evidence" value="ECO:0007669"/>
    <property type="project" value="UniProtKB-KW"/>
</dbReference>
<accession>A0A427YPL2</accession>
<evidence type="ECO:0000256" key="1">
    <source>
        <dbReference type="ARBA" id="ARBA00004123"/>
    </source>
</evidence>
<keyword evidence="9" id="KW-1185">Reference proteome</keyword>
<dbReference type="STRING" id="1890683.A0A427YPL2"/>
<keyword evidence="5" id="KW-0862">Zinc</keyword>
<evidence type="ECO:0000256" key="4">
    <source>
        <dbReference type="ARBA" id="ARBA00022771"/>
    </source>
</evidence>